<name>A0A6N1VB59_9HYPH</name>
<evidence type="ECO:0000256" key="5">
    <source>
        <dbReference type="RuleBase" id="RU003495"/>
    </source>
</evidence>
<proteinExistence type="inferred from homology"/>
<evidence type="ECO:0000256" key="3">
    <source>
        <dbReference type="ARBA" id="ARBA00023316"/>
    </source>
</evidence>
<protein>
    <recommendedName>
        <fullName evidence="4">Endolytic peptidoglycan transglycosylase RlpA</fullName>
        <ecNumber evidence="4">4.2.2.-</ecNumber>
    </recommendedName>
</protein>
<dbReference type="HAMAP" id="MF_02071">
    <property type="entry name" value="RlpA"/>
    <property type="match status" value="1"/>
</dbReference>
<dbReference type="CDD" id="cd22268">
    <property type="entry name" value="DPBB_RlpA-like"/>
    <property type="match status" value="1"/>
</dbReference>
<dbReference type="Pfam" id="PF03330">
    <property type="entry name" value="DPBB_1"/>
    <property type="match status" value="1"/>
</dbReference>
<dbReference type="EC" id="4.2.2.-" evidence="4"/>
<accession>A0A6N1VB59</accession>
<dbReference type="Proteomes" id="UP000509367">
    <property type="component" value="Chromosome"/>
</dbReference>
<keyword evidence="4" id="KW-0449">Lipoprotein</keyword>
<gene>
    <name evidence="4" type="primary">rlpA</name>
    <name evidence="8" type="ORF">HTY61_06655</name>
</gene>
<evidence type="ECO:0000259" key="7">
    <source>
        <dbReference type="Pfam" id="PF03330"/>
    </source>
</evidence>
<dbReference type="InterPro" id="IPR012997">
    <property type="entry name" value="RplA"/>
</dbReference>
<dbReference type="GO" id="GO:0009279">
    <property type="term" value="C:cell outer membrane"/>
    <property type="evidence" value="ECO:0007669"/>
    <property type="project" value="TreeGrafter"/>
</dbReference>
<evidence type="ECO:0000256" key="6">
    <source>
        <dbReference type="SAM" id="SignalP"/>
    </source>
</evidence>
<keyword evidence="1 6" id="KW-0732">Signal</keyword>
<dbReference type="SUPFAM" id="SSF50685">
    <property type="entry name" value="Barwin-like endoglucanases"/>
    <property type="match status" value="1"/>
</dbReference>
<keyword evidence="3 4" id="KW-0961">Cell wall biogenesis/degradation</keyword>
<dbReference type="PROSITE" id="PS51257">
    <property type="entry name" value="PROKAR_LIPOPROTEIN"/>
    <property type="match status" value="1"/>
</dbReference>
<dbReference type="GO" id="GO:0008932">
    <property type="term" value="F:lytic endotransglycosylase activity"/>
    <property type="evidence" value="ECO:0007669"/>
    <property type="project" value="UniProtKB-UniRule"/>
</dbReference>
<keyword evidence="4" id="KW-0472">Membrane</keyword>
<comment type="similarity">
    <text evidence="4 5">Belongs to the RlpA family.</text>
</comment>
<dbReference type="InterPro" id="IPR036908">
    <property type="entry name" value="RlpA-like_sf"/>
</dbReference>
<dbReference type="GO" id="GO:0000270">
    <property type="term" value="P:peptidoglycan metabolic process"/>
    <property type="evidence" value="ECO:0007669"/>
    <property type="project" value="UniProtKB-UniRule"/>
</dbReference>
<evidence type="ECO:0000256" key="1">
    <source>
        <dbReference type="ARBA" id="ARBA00022729"/>
    </source>
</evidence>
<dbReference type="EMBL" id="CP054836">
    <property type="protein sequence ID" value="QKV18154.1"/>
    <property type="molecule type" value="Genomic_DNA"/>
</dbReference>
<evidence type="ECO:0000256" key="4">
    <source>
        <dbReference type="HAMAP-Rule" id="MF_02071"/>
    </source>
</evidence>
<feature type="signal peptide" evidence="6">
    <location>
        <begin position="1"/>
        <end position="25"/>
    </location>
</feature>
<dbReference type="GO" id="GO:0005886">
    <property type="term" value="C:plasma membrane"/>
    <property type="evidence" value="ECO:0007669"/>
    <property type="project" value="UniProtKB-SubCell"/>
</dbReference>
<keyword evidence="2 4" id="KW-0456">Lyase</keyword>
<evidence type="ECO:0000256" key="2">
    <source>
        <dbReference type="ARBA" id="ARBA00023239"/>
    </source>
</evidence>
<dbReference type="InterPro" id="IPR034718">
    <property type="entry name" value="RlpA"/>
</dbReference>
<feature type="chain" id="PRO_5027190954" description="Endolytic peptidoglycan transglycosylase RlpA" evidence="6">
    <location>
        <begin position="26"/>
        <end position="323"/>
    </location>
</feature>
<comment type="subcellular location">
    <subcellularLocation>
        <location evidence="4">Cell membrane</location>
        <topology evidence="4">Lipid-anchor</topology>
    </subcellularLocation>
</comment>
<dbReference type="NCBIfam" id="TIGR00413">
    <property type="entry name" value="rlpA"/>
    <property type="match status" value="1"/>
</dbReference>
<organism evidence="8 9">
    <name type="scientific">Oricola thermophila</name>
    <dbReference type="NCBI Taxonomy" id="2742145"/>
    <lineage>
        <taxon>Bacteria</taxon>
        <taxon>Pseudomonadati</taxon>
        <taxon>Pseudomonadota</taxon>
        <taxon>Alphaproteobacteria</taxon>
        <taxon>Hyphomicrobiales</taxon>
        <taxon>Ahrensiaceae</taxon>
        <taxon>Oricola</taxon>
    </lineage>
</organism>
<dbReference type="AlphaFoldDB" id="A0A6N1VB59"/>
<dbReference type="PANTHER" id="PTHR34183:SF1">
    <property type="entry name" value="ENDOLYTIC PEPTIDOGLYCAN TRANSGLYCOSYLASE RLPA"/>
    <property type="match status" value="1"/>
</dbReference>
<keyword evidence="9" id="KW-1185">Reference proteome</keyword>
<feature type="domain" description="RlpA-like protein double-psi beta-barrel" evidence="7">
    <location>
        <begin position="101"/>
        <end position="190"/>
    </location>
</feature>
<evidence type="ECO:0000313" key="8">
    <source>
        <dbReference type="EMBL" id="QKV18154.1"/>
    </source>
</evidence>
<evidence type="ECO:0000313" key="9">
    <source>
        <dbReference type="Proteomes" id="UP000509367"/>
    </source>
</evidence>
<keyword evidence="4" id="KW-1003">Cell membrane</keyword>
<dbReference type="GO" id="GO:0071555">
    <property type="term" value="P:cell wall organization"/>
    <property type="evidence" value="ECO:0007669"/>
    <property type="project" value="UniProtKB-KW"/>
</dbReference>
<keyword evidence="4" id="KW-0564">Palmitate</keyword>
<dbReference type="KEGG" id="orm:HTY61_06655"/>
<dbReference type="FunFam" id="2.40.40.10:FF:000003">
    <property type="entry name" value="Endolytic peptidoglycan transglycosylase RlpA"/>
    <property type="match status" value="1"/>
</dbReference>
<reference evidence="8 9" key="1">
    <citation type="submission" date="2020-06" db="EMBL/GenBank/DDBJ databases">
        <title>Oricola thermophila sp. nov. isolated from a tidal sediments.</title>
        <authorList>
            <person name="Kwon K.K."/>
            <person name="Yang S.-H."/>
            <person name="Park M.-J."/>
        </authorList>
    </citation>
    <scope>NUCLEOTIDE SEQUENCE [LARGE SCALE GENOMIC DNA]</scope>
    <source>
        <strain evidence="8 9">MEBiC13590</strain>
    </source>
</reference>
<dbReference type="Gene3D" id="2.40.40.10">
    <property type="entry name" value="RlpA-like domain"/>
    <property type="match status" value="1"/>
</dbReference>
<sequence>MRCLRTSRPVSAFLGLSIVGMFLSACSVSDPKIGVGSGFYAANGETAGPEYFPAKAVGVEASPRVAMGPRLPRGGGTEKIGSPYTVRGRTYYPTANPKKVETGLASWYGAAFHGRLTANGEVYDMNHLTAAHKTMPLPSYARVTNLENGRSLIVRVNDRGPFAHDRVIDLSKRAADLLGYSRDGTAKVKVEYAGRAPLHGQDDAFLLASVRGVPGFPEADRFGQPASGMLMAMNGPTPTSRPVPPRAVGDITGTIPAQAGTMVAPADAGTGAVVLPAAVPLPPDRPAVPLEGVSISAYASSRVAAAFRDMPFFASAAPGWKTR</sequence>
<dbReference type="PANTHER" id="PTHR34183">
    <property type="entry name" value="ENDOLYTIC PEPTIDOGLYCAN TRANSGLYCOSYLASE RLPA"/>
    <property type="match status" value="1"/>
</dbReference>
<comment type="function">
    <text evidence="4">Lytic transglycosylase with a strong preference for naked glycan strands that lack stem peptides.</text>
</comment>
<dbReference type="InterPro" id="IPR009009">
    <property type="entry name" value="RlpA-like_DPBB"/>
</dbReference>